<dbReference type="InterPro" id="IPR027417">
    <property type="entry name" value="P-loop_NTPase"/>
</dbReference>
<dbReference type="EMBL" id="AP023366">
    <property type="protein sequence ID" value="BCJ85991.1"/>
    <property type="molecule type" value="Genomic_DNA"/>
</dbReference>
<dbReference type="PROSITE" id="PS50893">
    <property type="entry name" value="ABC_TRANSPORTER_2"/>
    <property type="match status" value="1"/>
</dbReference>
<comment type="similarity">
    <text evidence="1">Belongs to the ABC transporter superfamily.</text>
</comment>
<dbReference type="AlphaFoldDB" id="A0A7I8DDM1"/>
<evidence type="ECO:0000313" key="7">
    <source>
        <dbReference type="Proteomes" id="UP000593802"/>
    </source>
</evidence>
<dbReference type="Proteomes" id="UP000593802">
    <property type="component" value="Chromosome"/>
</dbReference>
<dbReference type="PANTHER" id="PTHR42734:SF17">
    <property type="entry name" value="METAL TRANSPORT SYSTEM ATP-BINDING PROTEIN TM_0124-RELATED"/>
    <property type="match status" value="1"/>
</dbReference>
<dbReference type="Pfam" id="PF00005">
    <property type="entry name" value="ABC_tran"/>
    <property type="match status" value="1"/>
</dbReference>
<dbReference type="KEGG" id="eff:skT53_09760"/>
<proteinExistence type="inferred from homology"/>
<dbReference type="FunFam" id="3.40.50.300:FF:000134">
    <property type="entry name" value="Iron-enterobactin ABC transporter ATP-binding protein"/>
    <property type="match status" value="1"/>
</dbReference>
<evidence type="ECO:0000256" key="3">
    <source>
        <dbReference type="ARBA" id="ARBA00022741"/>
    </source>
</evidence>
<keyword evidence="7" id="KW-1185">Reference proteome</keyword>
<feature type="domain" description="ABC transporter" evidence="5">
    <location>
        <begin position="7"/>
        <end position="243"/>
    </location>
</feature>
<dbReference type="CDD" id="cd03235">
    <property type="entry name" value="ABC_Metallic_Cations"/>
    <property type="match status" value="1"/>
</dbReference>
<dbReference type="InterPro" id="IPR003593">
    <property type="entry name" value="AAA+_ATPase"/>
</dbReference>
<evidence type="ECO:0000313" key="6">
    <source>
        <dbReference type="EMBL" id="BCJ85991.1"/>
    </source>
</evidence>
<protein>
    <submittedName>
        <fullName evidence="6">Zinc ABC transporter ATP-binding protein</fullName>
    </submittedName>
</protein>
<dbReference type="GO" id="GO:0005524">
    <property type="term" value="F:ATP binding"/>
    <property type="evidence" value="ECO:0007669"/>
    <property type="project" value="UniProtKB-KW"/>
</dbReference>
<reference evidence="6 7" key="1">
    <citation type="submission" date="2020-08" db="EMBL/GenBank/DDBJ databases">
        <title>Complete Genome Sequence of Effusibacillus dendaii Strain skT53, Isolated from Farmland soil.</title>
        <authorList>
            <person name="Konishi T."/>
            <person name="Kawasaki H."/>
        </authorList>
    </citation>
    <scope>NUCLEOTIDE SEQUENCE [LARGE SCALE GENOMIC DNA]</scope>
    <source>
        <strain evidence="7">skT53</strain>
    </source>
</reference>
<dbReference type="PROSITE" id="PS00211">
    <property type="entry name" value="ABC_TRANSPORTER_1"/>
    <property type="match status" value="1"/>
</dbReference>
<keyword evidence="3" id="KW-0547">Nucleotide-binding</keyword>
<dbReference type="SUPFAM" id="SSF52540">
    <property type="entry name" value="P-loop containing nucleoside triphosphate hydrolases"/>
    <property type="match status" value="1"/>
</dbReference>
<keyword evidence="4 6" id="KW-0067">ATP-binding</keyword>
<dbReference type="SMART" id="SM00382">
    <property type="entry name" value="AAA"/>
    <property type="match status" value="1"/>
</dbReference>
<evidence type="ECO:0000256" key="4">
    <source>
        <dbReference type="ARBA" id="ARBA00022840"/>
    </source>
</evidence>
<dbReference type="GO" id="GO:0016887">
    <property type="term" value="F:ATP hydrolysis activity"/>
    <property type="evidence" value="ECO:0007669"/>
    <property type="project" value="InterPro"/>
</dbReference>
<name>A0A7I8DDM1_9BACL</name>
<dbReference type="RefSeq" id="WP_200760043.1">
    <property type="nucleotide sequence ID" value="NZ_AP023366.1"/>
</dbReference>
<evidence type="ECO:0000259" key="5">
    <source>
        <dbReference type="PROSITE" id="PS50893"/>
    </source>
</evidence>
<organism evidence="6 7">
    <name type="scientific">Effusibacillus dendaii</name>
    <dbReference type="NCBI Taxonomy" id="2743772"/>
    <lineage>
        <taxon>Bacteria</taxon>
        <taxon>Bacillati</taxon>
        <taxon>Bacillota</taxon>
        <taxon>Bacilli</taxon>
        <taxon>Bacillales</taxon>
        <taxon>Alicyclobacillaceae</taxon>
        <taxon>Effusibacillus</taxon>
    </lineage>
</organism>
<sequence length="251" mass="28169">MESKPVIQLNSVSYRYGERDAVQNINLTVREGEFLGIIGPNGGGKSTTLKLMLGLLRPTQGVVSLFEQPLAQFKDWNKIGYISQKASSFNARFPATVREVVETGLVGQKGIWWRKRAENRQKALEALELVGMTEFKDRRIGDLSGGQQQRVFIARAIVKSPQLLILDEPVEGVDTEAQAQFYDLLDRLNKKHGFTMVMVSHDIGTISKKVEKLACINTTLHYHGEPEEFMQVSDLSNVYGHDVSLVHHHHG</sequence>
<dbReference type="Gene3D" id="3.40.50.300">
    <property type="entry name" value="P-loop containing nucleotide triphosphate hydrolases"/>
    <property type="match status" value="1"/>
</dbReference>
<dbReference type="InterPro" id="IPR017871">
    <property type="entry name" value="ABC_transporter-like_CS"/>
</dbReference>
<dbReference type="PANTHER" id="PTHR42734">
    <property type="entry name" value="METAL TRANSPORT SYSTEM ATP-BINDING PROTEIN TM_0124-RELATED"/>
    <property type="match status" value="1"/>
</dbReference>
<dbReference type="InterPro" id="IPR050153">
    <property type="entry name" value="Metal_Ion_Import_ABC"/>
</dbReference>
<evidence type="ECO:0000256" key="2">
    <source>
        <dbReference type="ARBA" id="ARBA00022448"/>
    </source>
</evidence>
<accession>A0A7I8DDM1</accession>
<gene>
    <name evidence="6" type="ORF">skT53_09760</name>
</gene>
<dbReference type="InterPro" id="IPR003439">
    <property type="entry name" value="ABC_transporter-like_ATP-bd"/>
</dbReference>
<evidence type="ECO:0000256" key="1">
    <source>
        <dbReference type="ARBA" id="ARBA00005417"/>
    </source>
</evidence>
<keyword evidence="2" id="KW-0813">Transport</keyword>